<dbReference type="UniPathway" id="UPA00326"/>
<dbReference type="GO" id="GO:0004748">
    <property type="term" value="F:ribonucleoside-diphosphate reductase activity, thioredoxin disulfide as acceptor"/>
    <property type="evidence" value="ECO:0007669"/>
    <property type="project" value="UniProtKB-EC"/>
</dbReference>
<feature type="region of interest" description="Disordered" evidence="11">
    <location>
        <begin position="758"/>
        <end position="781"/>
    </location>
</feature>
<dbReference type="GO" id="GO:0005524">
    <property type="term" value="F:ATP binding"/>
    <property type="evidence" value="ECO:0007669"/>
    <property type="project" value="UniProtKB-UniRule"/>
</dbReference>
<dbReference type="InterPro" id="IPR013346">
    <property type="entry name" value="NrdE_NrdA_C"/>
</dbReference>
<dbReference type="AlphaFoldDB" id="A0A7S0G8Z5"/>
<evidence type="ECO:0000256" key="11">
    <source>
        <dbReference type="SAM" id="MobiDB-lite"/>
    </source>
</evidence>
<accession>A0A7S0G8Z5</accession>
<dbReference type="PRINTS" id="PR01183">
    <property type="entry name" value="RIBORDTASEM1"/>
</dbReference>
<evidence type="ECO:0000256" key="2">
    <source>
        <dbReference type="ARBA" id="ARBA00011771"/>
    </source>
</evidence>
<comment type="catalytic activity">
    <reaction evidence="10">
        <text>a 2'-deoxyribonucleoside 5'-diphosphate + [thioredoxin]-disulfide + H2O = a ribonucleoside 5'-diphosphate + [thioredoxin]-dithiol</text>
        <dbReference type="Rhea" id="RHEA:23252"/>
        <dbReference type="Rhea" id="RHEA-COMP:10698"/>
        <dbReference type="Rhea" id="RHEA-COMP:10700"/>
        <dbReference type="ChEBI" id="CHEBI:15377"/>
        <dbReference type="ChEBI" id="CHEBI:29950"/>
        <dbReference type="ChEBI" id="CHEBI:50058"/>
        <dbReference type="ChEBI" id="CHEBI:57930"/>
        <dbReference type="ChEBI" id="CHEBI:73316"/>
        <dbReference type="EC" id="1.17.4.1"/>
    </reaction>
</comment>
<dbReference type="PANTHER" id="PTHR11573:SF6">
    <property type="entry name" value="RIBONUCLEOSIDE-DIPHOSPHATE REDUCTASE LARGE SUBUNIT"/>
    <property type="match status" value="1"/>
</dbReference>
<keyword evidence="6 9" id="KW-0067">ATP-binding</keyword>
<evidence type="ECO:0000256" key="5">
    <source>
        <dbReference type="ARBA" id="ARBA00022741"/>
    </source>
</evidence>
<comment type="subunit">
    <text evidence="2">Heterodimer of a large and a small subunit.</text>
</comment>
<dbReference type="Pfam" id="PF03477">
    <property type="entry name" value="ATP-cone"/>
    <property type="match status" value="1"/>
</dbReference>
<dbReference type="GO" id="GO:0009263">
    <property type="term" value="P:deoxyribonucleotide biosynthetic process"/>
    <property type="evidence" value="ECO:0007669"/>
    <property type="project" value="UniProtKB-KW"/>
</dbReference>
<comment type="similarity">
    <text evidence="1 10">Belongs to the ribonucleoside diphosphate reductase large chain family.</text>
</comment>
<keyword evidence="7 10" id="KW-0560">Oxidoreductase</keyword>
<evidence type="ECO:0000256" key="1">
    <source>
        <dbReference type="ARBA" id="ARBA00010406"/>
    </source>
</evidence>
<dbReference type="EMBL" id="HBEK01024911">
    <property type="protein sequence ID" value="CAD8403670.1"/>
    <property type="molecule type" value="Transcribed_RNA"/>
</dbReference>
<keyword evidence="5 9" id="KW-0547">Nucleotide-binding</keyword>
<evidence type="ECO:0000256" key="9">
    <source>
        <dbReference type="PROSITE-ProRule" id="PRU00492"/>
    </source>
</evidence>
<evidence type="ECO:0000256" key="8">
    <source>
        <dbReference type="ARBA" id="ARBA00023116"/>
    </source>
</evidence>
<feature type="domain" description="ATP-cone" evidence="12">
    <location>
        <begin position="1"/>
        <end position="91"/>
    </location>
</feature>
<gene>
    <name evidence="13" type="ORF">RMAR0315_LOCUS13679</name>
</gene>
<dbReference type="InterPro" id="IPR013509">
    <property type="entry name" value="RNR_lsu_N"/>
</dbReference>
<dbReference type="PANTHER" id="PTHR11573">
    <property type="entry name" value="RIBONUCLEOSIDE-DIPHOSPHATE REDUCTASE LARGE CHAIN"/>
    <property type="match status" value="1"/>
</dbReference>
<dbReference type="PROSITE" id="PS51161">
    <property type="entry name" value="ATP_CONE"/>
    <property type="match status" value="1"/>
</dbReference>
<protein>
    <recommendedName>
        <fullName evidence="3 10">Ribonucleoside-diphosphate reductase</fullName>
        <ecNumber evidence="3 10">1.17.4.1</ecNumber>
    </recommendedName>
</protein>
<proteinExistence type="inferred from homology"/>
<dbReference type="InterPro" id="IPR000788">
    <property type="entry name" value="RNR_lg_C"/>
</dbReference>
<keyword evidence="4" id="KW-0021">Allosteric enzyme</keyword>
<dbReference type="CDD" id="cd01679">
    <property type="entry name" value="RNR_I"/>
    <property type="match status" value="1"/>
</dbReference>
<evidence type="ECO:0000259" key="12">
    <source>
        <dbReference type="PROSITE" id="PS51161"/>
    </source>
</evidence>
<dbReference type="NCBIfam" id="TIGR02506">
    <property type="entry name" value="NrdE_NrdA"/>
    <property type="match status" value="1"/>
</dbReference>
<organism evidence="13">
    <name type="scientific">Rhodosorus marinus</name>
    <dbReference type="NCBI Taxonomy" id="101924"/>
    <lineage>
        <taxon>Eukaryota</taxon>
        <taxon>Rhodophyta</taxon>
        <taxon>Stylonematophyceae</taxon>
        <taxon>Stylonematales</taxon>
        <taxon>Stylonemataceae</taxon>
        <taxon>Rhodosorus</taxon>
    </lineage>
</organism>
<keyword evidence="8 10" id="KW-0215">Deoxyribonucleotide synthesis</keyword>
<dbReference type="EC" id="1.17.4.1" evidence="3 10"/>
<evidence type="ECO:0000256" key="10">
    <source>
        <dbReference type="RuleBase" id="RU003410"/>
    </source>
</evidence>
<evidence type="ECO:0000256" key="6">
    <source>
        <dbReference type="ARBA" id="ARBA00022840"/>
    </source>
</evidence>
<comment type="function">
    <text evidence="10">Provides the precursors necessary for DNA synthesis. Catalyzes the biosynthesis of deoxyribonucleotides from the corresponding ribonucleotides.</text>
</comment>
<dbReference type="SUPFAM" id="SSF48168">
    <property type="entry name" value="R1 subunit of ribonucleotide reductase, N-terminal domain"/>
    <property type="match status" value="1"/>
</dbReference>
<dbReference type="GO" id="GO:0005971">
    <property type="term" value="C:ribonucleoside-diphosphate reductase complex"/>
    <property type="evidence" value="ECO:0007669"/>
    <property type="project" value="TreeGrafter"/>
</dbReference>
<dbReference type="FunFam" id="3.20.70.20:FF:000010">
    <property type="entry name" value="Ribonucleoside-diphosphate reductase"/>
    <property type="match status" value="1"/>
</dbReference>
<evidence type="ECO:0000256" key="3">
    <source>
        <dbReference type="ARBA" id="ARBA00012274"/>
    </source>
</evidence>
<dbReference type="Pfam" id="PF00317">
    <property type="entry name" value="Ribonuc_red_lgN"/>
    <property type="match status" value="1"/>
</dbReference>
<dbReference type="Pfam" id="PF02867">
    <property type="entry name" value="Ribonuc_red_lgC"/>
    <property type="match status" value="1"/>
</dbReference>
<evidence type="ECO:0000256" key="4">
    <source>
        <dbReference type="ARBA" id="ARBA00022533"/>
    </source>
</evidence>
<evidence type="ECO:0000256" key="7">
    <source>
        <dbReference type="ARBA" id="ARBA00023002"/>
    </source>
</evidence>
<dbReference type="Gene3D" id="3.20.70.20">
    <property type="match status" value="1"/>
</dbReference>
<sequence length="781" mass="87980">MEVIKRDGRKQPVKFDKITARIKKLAYGLDPMVDITEVAQKVCAGVYNHVTTSELDELAAETAAYMSTRHHDYSLLASRIAISNLHKNTTKSFSGTVQLLHGNVDTRTGKAAQLITDEFFDNVMRHREILDASIIYDRDFSYNYFAFKTLERSYLLSANGKVVERPQHMLMRVSVAIHGDDIDGVLETYEHLSLKFFTHASPTLFNAGITRAQLSSCFLLDMIDDSIEGIFDTLKRCAVISKGAGGIGLAVHKIRASGSRIRSTCGTSNGLVPMLRVFNNTARYVDQGAGKRKGAFAIYLEPWHADVFDFLSLRKNHGKEEHRARDLFYALWVPDLFMKRVESDSSWSLFCPNETEGLADVWGSDFDNLYIKYEEQGLAREQIPARKLWFAILESQMETGTPYMLYKDTCNMKSNQKHMGTIKSSNLCTEIVQYTSADEVAVCNLASIALPRMIDEGGDGIKFFSHQKLRKIVQVITRNLNKVIDVNEYPLLEAERSNMRHRPVGIGVQGLADVFILLRMPFESEEARVLNKEIFETIYFSALEESCNLAKDYGAYSTYEGSPISQGILQHDMWNVTPSDRWDWEGLRQSIRTCGVRNSLLVAPMPTASTSQILGNNECFEPYTSNIYTRRVLAGEFTVVNQHLLNDLLEMGLWNSPIKNRIIEANGSIQGITEIPESLRELYKTVWEISQKRVLEMAADRGAFIDQSQSLNVHIAAPNIAKLSSMHFHGWKLGLKTGMYYLRTKPAADAIKFTVEQRETTKQPPGTACSRNGPDCTSCGS</sequence>
<dbReference type="InterPro" id="IPR039718">
    <property type="entry name" value="Rrm1"/>
</dbReference>
<dbReference type="SUPFAM" id="SSF51998">
    <property type="entry name" value="PFL-like glycyl radical enzymes"/>
    <property type="match status" value="1"/>
</dbReference>
<dbReference type="InterPro" id="IPR008926">
    <property type="entry name" value="RNR_R1-su_N"/>
</dbReference>
<evidence type="ECO:0000313" key="13">
    <source>
        <dbReference type="EMBL" id="CAD8403670.1"/>
    </source>
</evidence>
<reference evidence="13" key="1">
    <citation type="submission" date="2021-01" db="EMBL/GenBank/DDBJ databases">
        <authorList>
            <person name="Corre E."/>
            <person name="Pelletier E."/>
            <person name="Niang G."/>
            <person name="Scheremetjew M."/>
            <person name="Finn R."/>
            <person name="Kale V."/>
            <person name="Holt S."/>
            <person name="Cochrane G."/>
            <person name="Meng A."/>
            <person name="Brown T."/>
            <person name="Cohen L."/>
        </authorList>
    </citation>
    <scope>NUCLEOTIDE SEQUENCE</scope>
    <source>
        <strain evidence="13">UTEX LB 2760</strain>
    </source>
</reference>
<dbReference type="PROSITE" id="PS00089">
    <property type="entry name" value="RIBORED_LARGE"/>
    <property type="match status" value="1"/>
</dbReference>
<dbReference type="InterPro" id="IPR005144">
    <property type="entry name" value="ATP-cone_dom"/>
</dbReference>
<name>A0A7S0G8Z5_9RHOD</name>